<dbReference type="PANTHER" id="PTHR31078:SF1">
    <property type="entry name" value="CILIA- AND FLAGELLA-ASSOCIATED PROTEIN 300"/>
    <property type="match status" value="1"/>
</dbReference>
<dbReference type="EMBL" id="JAQMWT010000566">
    <property type="protein sequence ID" value="KAJ8599402.1"/>
    <property type="molecule type" value="Genomic_DNA"/>
</dbReference>
<accession>A0AAD7U6Y0</accession>
<evidence type="ECO:0000313" key="8">
    <source>
        <dbReference type="Proteomes" id="UP001230188"/>
    </source>
</evidence>
<evidence type="ECO:0000256" key="3">
    <source>
        <dbReference type="ARBA" id="ARBA00022174"/>
    </source>
</evidence>
<evidence type="ECO:0000256" key="4">
    <source>
        <dbReference type="ARBA" id="ARBA00022490"/>
    </source>
</evidence>
<comment type="subcellular location">
    <subcellularLocation>
        <location evidence="1">Cytoplasm</location>
        <location evidence="1">Cytoskeleton</location>
        <location evidence="1">Cilium axoneme</location>
    </subcellularLocation>
</comment>
<keyword evidence="4" id="KW-0963">Cytoplasm</keyword>
<evidence type="ECO:0000313" key="7">
    <source>
        <dbReference type="EMBL" id="KAJ8599402.1"/>
    </source>
</evidence>
<sequence length="250" mass="28211">MIQVDLGLESLRDNREVRDNLERWGLSTLRFAKFRFEESLDADDAACVRRLLASDAVTQWLGEPPNGEIIPLRTTATSLDLFDPLEAAFATGSGALRPCAERKFDGLVVHDHLRFRLVRLELERNADGSKSDDLLDDDLEDGVDDPGLPPSFEEARSEFLFHIFSLLAIGGAMCQPDDHLGPYLQTAKALYRDLVTVFRSATTKAVTISTKAFRVYGPFASNNRLQRCYVLFERRARTAVILHHPITQFW</sequence>
<evidence type="ECO:0000256" key="2">
    <source>
        <dbReference type="ARBA" id="ARBA00009205"/>
    </source>
</evidence>
<keyword evidence="5" id="KW-0206">Cytoskeleton</keyword>
<comment type="caution">
    <text evidence="7">The sequence shown here is derived from an EMBL/GenBank/DDBJ whole genome shotgun (WGS) entry which is preliminary data.</text>
</comment>
<dbReference type="AlphaFoldDB" id="A0AAD7U6Y0"/>
<reference evidence="7" key="1">
    <citation type="submission" date="2023-01" db="EMBL/GenBank/DDBJ databases">
        <title>Metagenome sequencing of chrysophaentin producing Chrysophaeum taylorii.</title>
        <authorList>
            <person name="Davison J."/>
            <person name="Bewley C."/>
        </authorList>
    </citation>
    <scope>NUCLEOTIDE SEQUENCE</scope>
    <source>
        <strain evidence="7">NIES-1699</strain>
    </source>
</reference>
<dbReference type="InterPro" id="IPR029416">
    <property type="entry name" value="CFAP300"/>
</dbReference>
<evidence type="ECO:0000256" key="5">
    <source>
        <dbReference type="ARBA" id="ARBA00023212"/>
    </source>
</evidence>
<evidence type="ECO:0000256" key="1">
    <source>
        <dbReference type="ARBA" id="ARBA00004430"/>
    </source>
</evidence>
<keyword evidence="8" id="KW-1185">Reference proteome</keyword>
<gene>
    <name evidence="7" type="ORF">CTAYLR_009704</name>
</gene>
<organism evidence="7 8">
    <name type="scientific">Chrysophaeum taylorii</name>
    <dbReference type="NCBI Taxonomy" id="2483200"/>
    <lineage>
        <taxon>Eukaryota</taxon>
        <taxon>Sar</taxon>
        <taxon>Stramenopiles</taxon>
        <taxon>Ochrophyta</taxon>
        <taxon>Pelagophyceae</taxon>
        <taxon>Pelagomonadales</taxon>
        <taxon>Pelagomonadaceae</taxon>
        <taxon>Chrysophaeum</taxon>
    </lineage>
</organism>
<protein>
    <recommendedName>
        <fullName evidence="3">Cilia- and flagella-associated protein 300</fullName>
    </recommendedName>
</protein>
<proteinExistence type="inferred from homology"/>
<dbReference type="GO" id="GO:0005930">
    <property type="term" value="C:axoneme"/>
    <property type="evidence" value="ECO:0007669"/>
    <property type="project" value="UniProtKB-SubCell"/>
</dbReference>
<name>A0AAD7U6Y0_9STRA</name>
<keyword evidence="6" id="KW-0966">Cell projection</keyword>
<dbReference type="Proteomes" id="UP001230188">
    <property type="component" value="Unassembled WGS sequence"/>
</dbReference>
<dbReference type="Pfam" id="PF14926">
    <property type="entry name" value="CFAP300"/>
    <property type="match status" value="1"/>
</dbReference>
<evidence type="ECO:0000256" key="6">
    <source>
        <dbReference type="ARBA" id="ARBA00023273"/>
    </source>
</evidence>
<dbReference type="PANTHER" id="PTHR31078">
    <property type="entry name" value="CILIA- AND FLAGELLA-ASSOCIATED PROTEIN 300"/>
    <property type="match status" value="1"/>
</dbReference>
<comment type="similarity">
    <text evidence="2">Belongs to the CFAP300 family.</text>
</comment>